<gene>
    <name evidence="1" type="ORF">PanWU01x14_292240</name>
</gene>
<accession>A0A2P5AX57</accession>
<name>A0A2P5AX57_PARAD</name>
<protein>
    <submittedName>
        <fullName evidence="1">Uncharacterized protein</fullName>
    </submittedName>
</protein>
<evidence type="ECO:0000313" key="2">
    <source>
        <dbReference type="Proteomes" id="UP000237105"/>
    </source>
</evidence>
<sequence length="83" mass="9031">MVLMNSVTTLVELEVELQMNYTAKPNIGRKPLLLESCVVGTTLSYCVAPAKGDLPSNSPAEFCFTYPNVIISFFGSTVTSYCD</sequence>
<proteinExistence type="predicted"/>
<evidence type="ECO:0000313" key="1">
    <source>
        <dbReference type="EMBL" id="PON41152.1"/>
    </source>
</evidence>
<organism evidence="1 2">
    <name type="scientific">Parasponia andersonii</name>
    <name type="common">Sponia andersonii</name>
    <dbReference type="NCBI Taxonomy" id="3476"/>
    <lineage>
        <taxon>Eukaryota</taxon>
        <taxon>Viridiplantae</taxon>
        <taxon>Streptophyta</taxon>
        <taxon>Embryophyta</taxon>
        <taxon>Tracheophyta</taxon>
        <taxon>Spermatophyta</taxon>
        <taxon>Magnoliopsida</taxon>
        <taxon>eudicotyledons</taxon>
        <taxon>Gunneridae</taxon>
        <taxon>Pentapetalae</taxon>
        <taxon>rosids</taxon>
        <taxon>fabids</taxon>
        <taxon>Rosales</taxon>
        <taxon>Cannabaceae</taxon>
        <taxon>Parasponia</taxon>
    </lineage>
</organism>
<comment type="caution">
    <text evidence="1">The sequence shown here is derived from an EMBL/GenBank/DDBJ whole genome shotgun (WGS) entry which is preliminary data.</text>
</comment>
<reference evidence="2" key="1">
    <citation type="submission" date="2016-06" db="EMBL/GenBank/DDBJ databases">
        <title>Parallel loss of symbiosis genes in relatives of nitrogen-fixing non-legume Parasponia.</title>
        <authorList>
            <person name="Van Velzen R."/>
            <person name="Holmer R."/>
            <person name="Bu F."/>
            <person name="Rutten L."/>
            <person name="Van Zeijl A."/>
            <person name="Liu W."/>
            <person name="Santuari L."/>
            <person name="Cao Q."/>
            <person name="Sharma T."/>
            <person name="Shen D."/>
            <person name="Roswanjaya Y."/>
            <person name="Wardhani T."/>
            <person name="Kalhor M.S."/>
            <person name="Jansen J."/>
            <person name="Van den Hoogen J."/>
            <person name="Gungor B."/>
            <person name="Hartog M."/>
            <person name="Hontelez J."/>
            <person name="Verver J."/>
            <person name="Yang W.-C."/>
            <person name="Schijlen E."/>
            <person name="Repin R."/>
            <person name="Schilthuizen M."/>
            <person name="Schranz E."/>
            <person name="Heidstra R."/>
            <person name="Miyata K."/>
            <person name="Fedorova E."/>
            <person name="Kohlen W."/>
            <person name="Bisseling T."/>
            <person name="Smit S."/>
            <person name="Geurts R."/>
        </authorList>
    </citation>
    <scope>NUCLEOTIDE SEQUENCE [LARGE SCALE GENOMIC DNA]</scope>
    <source>
        <strain evidence="2">cv. WU1-14</strain>
    </source>
</reference>
<dbReference type="Proteomes" id="UP000237105">
    <property type="component" value="Unassembled WGS sequence"/>
</dbReference>
<keyword evidence="2" id="KW-1185">Reference proteome</keyword>
<dbReference type="EMBL" id="JXTB01000422">
    <property type="protein sequence ID" value="PON41152.1"/>
    <property type="molecule type" value="Genomic_DNA"/>
</dbReference>
<dbReference type="AlphaFoldDB" id="A0A2P5AX57"/>